<feature type="non-terminal residue" evidence="1">
    <location>
        <position position="1"/>
    </location>
</feature>
<name>A0A0F8YBJ8_9ZZZZ</name>
<accession>A0A0F8YBJ8</accession>
<proteinExistence type="predicted"/>
<dbReference type="AlphaFoldDB" id="A0A0F8YBJ8"/>
<evidence type="ECO:0008006" key="2">
    <source>
        <dbReference type="Google" id="ProtNLM"/>
    </source>
</evidence>
<organism evidence="1">
    <name type="scientific">marine sediment metagenome</name>
    <dbReference type="NCBI Taxonomy" id="412755"/>
    <lineage>
        <taxon>unclassified sequences</taxon>
        <taxon>metagenomes</taxon>
        <taxon>ecological metagenomes</taxon>
    </lineage>
</organism>
<comment type="caution">
    <text evidence="1">The sequence shown here is derived from an EMBL/GenBank/DDBJ whole genome shotgun (WGS) entry which is preliminary data.</text>
</comment>
<protein>
    <recommendedName>
        <fullName evidence="2">DEAD/DEAH box helicase domain-containing protein</fullName>
    </recommendedName>
</protein>
<dbReference type="EMBL" id="LAZR01054342">
    <property type="protein sequence ID" value="KKK78763.1"/>
    <property type="molecule type" value="Genomic_DNA"/>
</dbReference>
<reference evidence="1" key="1">
    <citation type="journal article" date="2015" name="Nature">
        <title>Complex archaea that bridge the gap between prokaryotes and eukaryotes.</title>
        <authorList>
            <person name="Spang A."/>
            <person name="Saw J.H."/>
            <person name="Jorgensen S.L."/>
            <person name="Zaremba-Niedzwiedzka K."/>
            <person name="Martijn J."/>
            <person name="Lind A.E."/>
            <person name="van Eijk R."/>
            <person name="Schleper C."/>
            <person name="Guy L."/>
            <person name="Ettema T.J."/>
        </authorList>
    </citation>
    <scope>NUCLEOTIDE SEQUENCE</scope>
</reference>
<evidence type="ECO:0000313" key="1">
    <source>
        <dbReference type="EMBL" id="KKK78763.1"/>
    </source>
</evidence>
<sequence length="30" mass="3426">FLVLDEADQMLSVNMPFVLSILERMASRIS</sequence>
<gene>
    <name evidence="1" type="ORF">LCGC14_2840310</name>
</gene>